<evidence type="ECO:0000259" key="6">
    <source>
        <dbReference type="Pfam" id="PF00590"/>
    </source>
</evidence>
<evidence type="ECO:0000313" key="7">
    <source>
        <dbReference type="EMBL" id="RXE60502.1"/>
    </source>
</evidence>
<dbReference type="PANTHER" id="PTHR43182:SF1">
    <property type="entry name" value="COBALT-PRECORRIN-7 C(5)-METHYLTRANSFERASE"/>
    <property type="match status" value="1"/>
</dbReference>
<dbReference type="EMBL" id="RLII01000001">
    <property type="protein sequence ID" value="RXE60502.1"/>
    <property type="molecule type" value="Genomic_DNA"/>
</dbReference>
<keyword evidence="4 7" id="KW-0808">Transferase</keyword>
<dbReference type="Gene3D" id="3.40.50.150">
    <property type="entry name" value="Vaccinia Virus protein VP39"/>
    <property type="match status" value="1"/>
</dbReference>
<dbReference type="SUPFAM" id="SSF53335">
    <property type="entry name" value="S-adenosyl-L-methionine-dependent methyltransferases"/>
    <property type="match status" value="1"/>
</dbReference>
<keyword evidence="8" id="KW-1185">Reference proteome</keyword>
<dbReference type="RefSeq" id="WP_024832145.1">
    <property type="nucleotide sequence ID" value="NZ_RLII01000001.1"/>
</dbReference>
<sequence length="399" mass="44273">MKKQIFIIGCGPGAPEEITGHGAKLLEICHEVYAFDRIGDLYKDFKEGIIKCSYQDIEEKIRSSKAQKMAVLVSGDVGFFSMAKRLDEKFRIDFDVFFTCGISSLQYLCSKIKLSYEDVRAVSLHGREGNLPGSIAYNRYTFVLTGGANNASKILKDLKQNGLSGIKVTAGELLSMPGERILCGTVEELSEISFDSLTVLLFENENCVNRDMPLFDKELSRNETPMTKQEVRWVAVNMMKIEARDVLFDIGAGSGSVAIEMARKAHEGLVFAIEKKDNAFELLCKNKSDLGALNVIPVFGEALEEIRKLPVPDKVFIGGSGGNLDKLVKSLYRANEDVKILITAITLETLTEALEAFKEINFETDIVCLNCSKSKKAGSYNMMIANNPIYIIYGEKNDK</sequence>
<dbReference type="UniPathway" id="UPA00148"/>
<dbReference type="InterPro" id="IPR050714">
    <property type="entry name" value="Cobalamin_biosynth_MTase"/>
</dbReference>
<evidence type="ECO:0000256" key="2">
    <source>
        <dbReference type="ARBA" id="ARBA00022573"/>
    </source>
</evidence>
<keyword evidence="5" id="KW-0949">S-adenosyl-L-methionine</keyword>
<comment type="caution">
    <text evidence="7">The sequence shown here is derived from an EMBL/GenBank/DDBJ whole genome shotgun (WGS) entry which is preliminary data.</text>
</comment>
<dbReference type="GO" id="GO:0008276">
    <property type="term" value="F:protein methyltransferase activity"/>
    <property type="evidence" value="ECO:0007669"/>
    <property type="project" value="InterPro"/>
</dbReference>
<organism evidence="7 8">
    <name type="scientific">Acetivibrio mesophilus</name>
    <dbReference type="NCBI Taxonomy" id="2487273"/>
    <lineage>
        <taxon>Bacteria</taxon>
        <taxon>Bacillati</taxon>
        <taxon>Bacillota</taxon>
        <taxon>Clostridia</taxon>
        <taxon>Eubacteriales</taxon>
        <taxon>Oscillospiraceae</taxon>
        <taxon>Acetivibrio</taxon>
    </lineage>
</organism>
<dbReference type="InterPro" id="IPR035996">
    <property type="entry name" value="4pyrrol_Methylase_sf"/>
</dbReference>
<name>A0A4Q0IBM3_9FIRM</name>
<keyword evidence="2" id="KW-0169">Cobalamin biosynthesis</keyword>
<gene>
    <name evidence="7" type="ORF">EFD62_00765</name>
</gene>
<dbReference type="Gene3D" id="3.40.1010.10">
    <property type="entry name" value="Cobalt-precorrin-4 Transmethylase, Domain 1"/>
    <property type="match status" value="1"/>
</dbReference>
<protein>
    <submittedName>
        <fullName evidence="7">Bifunctional cobalt-precorrin-7 (C(5))-methyltransferase/cobalt-precorrin-6B (C(15))-methyltransferase</fullName>
    </submittedName>
</protein>
<comment type="pathway">
    <text evidence="1">Cofactor biosynthesis; adenosylcobalamin biosynthesis.</text>
</comment>
<keyword evidence="3 7" id="KW-0489">Methyltransferase</keyword>
<dbReference type="OrthoDB" id="9780707at2"/>
<dbReference type="GO" id="GO:0032259">
    <property type="term" value="P:methylation"/>
    <property type="evidence" value="ECO:0007669"/>
    <property type="project" value="UniProtKB-KW"/>
</dbReference>
<evidence type="ECO:0000256" key="4">
    <source>
        <dbReference type="ARBA" id="ARBA00022679"/>
    </source>
</evidence>
<evidence type="ECO:0000256" key="1">
    <source>
        <dbReference type="ARBA" id="ARBA00004953"/>
    </source>
</evidence>
<evidence type="ECO:0000256" key="5">
    <source>
        <dbReference type="ARBA" id="ARBA00022691"/>
    </source>
</evidence>
<dbReference type="CDD" id="cd11644">
    <property type="entry name" value="Precorrin-6Y-MT"/>
    <property type="match status" value="1"/>
</dbReference>
<dbReference type="AlphaFoldDB" id="A0A4Q0IBM3"/>
<dbReference type="InterPro" id="IPR014008">
    <property type="entry name" value="Cbl_synth_MTase_CbiT"/>
</dbReference>
<feature type="domain" description="Tetrapyrrole methylase" evidence="6">
    <location>
        <begin position="5"/>
        <end position="189"/>
    </location>
</feature>
<dbReference type="NCBIfam" id="TIGR02469">
    <property type="entry name" value="CbiT"/>
    <property type="match status" value="1"/>
</dbReference>
<dbReference type="InterPro" id="IPR014777">
    <property type="entry name" value="4pyrrole_Mease_sub1"/>
</dbReference>
<accession>A0A4Q0IBM3</accession>
<dbReference type="InterPro" id="IPR029063">
    <property type="entry name" value="SAM-dependent_MTases_sf"/>
</dbReference>
<dbReference type="SUPFAM" id="SSF53790">
    <property type="entry name" value="Tetrapyrrole methylase"/>
    <property type="match status" value="1"/>
</dbReference>
<dbReference type="Pfam" id="PF00590">
    <property type="entry name" value="TP_methylase"/>
    <property type="match status" value="1"/>
</dbReference>
<dbReference type="InterPro" id="IPR000878">
    <property type="entry name" value="4pyrrol_Mease"/>
</dbReference>
<evidence type="ECO:0000256" key="3">
    <source>
        <dbReference type="ARBA" id="ARBA00022603"/>
    </source>
</evidence>
<dbReference type="PANTHER" id="PTHR43182">
    <property type="entry name" value="COBALT-PRECORRIN-6B C(15)-METHYLTRANSFERASE (DECARBOXYLATING)"/>
    <property type="match status" value="1"/>
</dbReference>
<dbReference type="NCBIfam" id="TIGR02467">
    <property type="entry name" value="CbiE"/>
    <property type="match status" value="1"/>
</dbReference>
<dbReference type="GO" id="GO:0009236">
    <property type="term" value="P:cobalamin biosynthetic process"/>
    <property type="evidence" value="ECO:0007669"/>
    <property type="project" value="UniProtKB-UniPathway"/>
</dbReference>
<proteinExistence type="predicted"/>
<dbReference type="Proteomes" id="UP000289166">
    <property type="component" value="Unassembled WGS sequence"/>
</dbReference>
<evidence type="ECO:0000313" key="8">
    <source>
        <dbReference type="Proteomes" id="UP000289166"/>
    </source>
</evidence>
<reference evidence="8" key="1">
    <citation type="submission" date="2018-11" db="EMBL/GenBank/DDBJ databases">
        <title>Genome sequencing of a novel mesophilic and cellulolytic organism within the genus Hungateiclostridium.</title>
        <authorList>
            <person name="Rettenmaier R."/>
            <person name="Liebl W."/>
            <person name="Zverlov V."/>
        </authorList>
    </citation>
    <scope>NUCLEOTIDE SEQUENCE [LARGE SCALE GENOMIC DNA]</scope>
    <source>
        <strain evidence="8">N2K1</strain>
    </source>
</reference>
<dbReference type="InterPro" id="IPR012818">
    <property type="entry name" value="CbiE"/>
</dbReference>